<dbReference type="SMART" id="SM00504">
    <property type="entry name" value="Ubox"/>
    <property type="match status" value="1"/>
</dbReference>
<evidence type="ECO:0000256" key="3">
    <source>
        <dbReference type="ARBA" id="ARBA00022833"/>
    </source>
</evidence>
<comment type="caution">
    <text evidence="8">The sequence shown here is derived from an EMBL/GenBank/DDBJ whole genome shotgun (WGS) entry which is preliminary data.</text>
</comment>
<feature type="domain" description="FYVE-type" evidence="7">
    <location>
        <begin position="419"/>
        <end position="473"/>
    </location>
</feature>
<name>A0AA36NBX0_9DINO</name>
<dbReference type="InterPro" id="IPR052085">
    <property type="entry name" value="WD-SAM-U-box"/>
</dbReference>
<evidence type="ECO:0000256" key="2">
    <source>
        <dbReference type="ARBA" id="ARBA00022771"/>
    </source>
</evidence>
<keyword evidence="3" id="KW-0862">Zinc</keyword>
<dbReference type="GO" id="GO:0004842">
    <property type="term" value="F:ubiquitin-protein transferase activity"/>
    <property type="evidence" value="ECO:0007669"/>
    <property type="project" value="InterPro"/>
</dbReference>
<dbReference type="Proteomes" id="UP001178507">
    <property type="component" value="Unassembled WGS sequence"/>
</dbReference>
<dbReference type="InterPro" id="IPR013083">
    <property type="entry name" value="Znf_RING/FYVE/PHD"/>
</dbReference>
<dbReference type="SMART" id="SM00064">
    <property type="entry name" value="FYVE"/>
    <property type="match status" value="1"/>
</dbReference>
<dbReference type="GO" id="GO:0008270">
    <property type="term" value="F:zinc ion binding"/>
    <property type="evidence" value="ECO:0007669"/>
    <property type="project" value="UniProtKB-KW"/>
</dbReference>
<dbReference type="SUPFAM" id="SSF57850">
    <property type="entry name" value="RING/U-box"/>
    <property type="match status" value="1"/>
</dbReference>
<dbReference type="Pfam" id="PF04564">
    <property type="entry name" value="U-box"/>
    <property type="match status" value="1"/>
</dbReference>
<dbReference type="InterPro" id="IPR000306">
    <property type="entry name" value="Znf_FYVE"/>
</dbReference>
<feature type="region of interest" description="Disordered" evidence="6">
    <location>
        <begin position="526"/>
        <end position="557"/>
    </location>
</feature>
<organism evidence="8 9">
    <name type="scientific">Effrenium voratum</name>
    <dbReference type="NCBI Taxonomy" id="2562239"/>
    <lineage>
        <taxon>Eukaryota</taxon>
        <taxon>Sar</taxon>
        <taxon>Alveolata</taxon>
        <taxon>Dinophyceae</taxon>
        <taxon>Suessiales</taxon>
        <taxon>Symbiodiniaceae</taxon>
        <taxon>Effrenium</taxon>
    </lineage>
</organism>
<keyword evidence="9" id="KW-1185">Reference proteome</keyword>
<evidence type="ECO:0000256" key="4">
    <source>
        <dbReference type="PROSITE-ProRule" id="PRU00091"/>
    </source>
</evidence>
<dbReference type="InterPro" id="IPR003613">
    <property type="entry name" value="Ubox_domain"/>
</dbReference>
<dbReference type="InterPro" id="IPR017455">
    <property type="entry name" value="Znf_FYVE-rel"/>
</dbReference>
<feature type="region of interest" description="Disordered" evidence="6">
    <location>
        <begin position="708"/>
        <end position="735"/>
    </location>
</feature>
<keyword evidence="1" id="KW-0479">Metal-binding</keyword>
<dbReference type="SUPFAM" id="SSF57903">
    <property type="entry name" value="FYVE/PHD zinc finger"/>
    <property type="match status" value="1"/>
</dbReference>
<evidence type="ECO:0000256" key="5">
    <source>
        <dbReference type="SAM" id="Coils"/>
    </source>
</evidence>
<feature type="compositionally biased region" description="Basic and acidic residues" evidence="6">
    <location>
        <begin position="544"/>
        <end position="557"/>
    </location>
</feature>
<dbReference type="PANTHER" id="PTHR46573">
    <property type="entry name" value="WD REPEAT, SAM AND U-BOX DOMAIN-CONTAINING PROTEIN 1"/>
    <property type="match status" value="1"/>
</dbReference>
<dbReference type="Pfam" id="PF01363">
    <property type="entry name" value="FYVE"/>
    <property type="match status" value="1"/>
</dbReference>
<keyword evidence="2 4" id="KW-0863">Zinc-finger</keyword>
<evidence type="ECO:0000256" key="1">
    <source>
        <dbReference type="ARBA" id="ARBA00022723"/>
    </source>
</evidence>
<dbReference type="PANTHER" id="PTHR46573:SF1">
    <property type="entry name" value="WD REPEAT, SAM AND U-BOX DOMAIN-CONTAINING PROTEIN 1"/>
    <property type="match status" value="1"/>
</dbReference>
<feature type="region of interest" description="Disordered" evidence="6">
    <location>
        <begin position="317"/>
        <end position="339"/>
    </location>
</feature>
<evidence type="ECO:0000313" key="9">
    <source>
        <dbReference type="Proteomes" id="UP001178507"/>
    </source>
</evidence>
<feature type="region of interest" description="Disordered" evidence="6">
    <location>
        <begin position="268"/>
        <end position="289"/>
    </location>
</feature>
<keyword evidence="5" id="KW-0175">Coiled coil</keyword>
<protein>
    <recommendedName>
        <fullName evidence="7">FYVE-type domain-containing protein</fullName>
    </recommendedName>
</protein>
<dbReference type="GO" id="GO:0016567">
    <property type="term" value="P:protein ubiquitination"/>
    <property type="evidence" value="ECO:0007669"/>
    <property type="project" value="InterPro"/>
</dbReference>
<evidence type="ECO:0000313" key="8">
    <source>
        <dbReference type="EMBL" id="CAJ1396698.1"/>
    </source>
</evidence>
<proteinExistence type="predicted"/>
<sequence>MCGKHGKPSSAGSSCGYTVVATGHSQFASVWQGNGVSACTAICLKVARSLLLELGGDLTAFGPTMDRCMQEALQAYEACGFSAGSAVPELLACPAFAELQPLSPIRGRVQDVRQSLSELRLESSRPMAAIITKPPESVLIVLDADPARVFLYDSHPRPQFNMEHSYLAQFSNLSQLAAFLEELFPVSDVGGLQGEMLNQLEAYPFVLRLAEGASESSPSRASADMQSLQCPITRELMADPVLASDGYTYERQSIQQHWENQLQGQVASDSEADCGAAPRHRTRSSPITGEEVDGTLRVNRVVLDLIRSASEEGRIPAGARRDWETRRGEAEKAGRERLQAEVPPEMSMTILPTSSFQATAPPMYARSAEHVRLVCNADPPRWGVAAKVQLANTGLACDFVEGGLWAPNFVFTACMVPGCGAAFGLLRRRHHCRRCGRLVCSTCAPHCATNFEELGQDEAKKARICGECVEDMLDRLERRRLSAGELQQVMVLDARLEQWAAMQCAKHRAAVRAALGPRLEARLARGAGGAGAPRSDSLAPGQVERQRSEERARELGREIERLNQVDASRMDEERQLQHVQQLSLVEAELESLQVELATVLSAESIGLSPGGVGISTSPEPLDAELVAMRQRWEHLLQRDLQSLGNEVGTGNKPQCRLDQKSQNGSFFPGSGLALGKPDQEAIEHFEEIAALRTAMKSAETGAFTRSRAAAASNGLSQEPASNGLSQESPPAPAALDMGSFVSRGAALQRSDWPLPMDLEVPAPWPTARMRKREEMIYRERRREVLLVREQFEVRMEHLARAREMELARERERELLRQQEEQQRRQEEALAEERRQRARELDEMARAAVHRMVGQGTARMCRRCRAGPIMNDHCGNLATHNRDPGRRRNANHCPRCGWFDKLWQNWPEWDGIYGAH</sequence>
<dbReference type="PROSITE" id="PS50178">
    <property type="entry name" value="ZF_FYVE"/>
    <property type="match status" value="1"/>
</dbReference>
<gene>
    <name evidence="8" type="ORF">EVOR1521_LOCUS20879</name>
</gene>
<dbReference type="AlphaFoldDB" id="A0AA36NBX0"/>
<evidence type="ECO:0000259" key="7">
    <source>
        <dbReference type="PROSITE" id="PS50178"/>
    </source>
</evidence>
<feature type="compositionally biased region" description="Polar residues" evidence="6">
    <location>
        <begin position="713"/>
        <end position="728"/>
    </location>
</feature>
<accession>A0AA36NBX0</accession>
<reference evidence="8" key="1">
    <citation type="submission" date="2023-08" db="EMBL/GenBank/DDBJ databases">
        <authorList>
            <person name="Chen Y."/>
            <person name="Shah S."/>
            <person name="Dougan E. K."/>
            <person name="Thang M."/>
            <person name="Chan C."/>
        </authorList>
    </citation>
    <scope>NUCLEOTIDE SEQUENCE</scope>
</reference>
<dbReference type="Gene3D" id="3.30.40.10">
    <property type="entry name" value="Zinc/RING finger domain, C3HC4 (zinc finger)"/>
    <property type="match status" value="2"/>
</dbReference>
<dbReference type="InterPro" id="IPR011011">
    <property type="entry name" value="Znf_FYVE_PHD"/>
</dbReference>
<dbReference type="EMBL" id="CAUJNA010003240">
    <property type="protein sequence ID" value="CAJ1396698.1"/>
    <property type="molecule type" value="Genomic_DNA"/>
</dbReference>
<feature type="coiled-coil region" evidence="5">
    <location>
        <begin position="801"/>
        <end position="842"/>
    </location>
</feature>
<evidence type="ECO:0000256" key="6">
    <source>
        <dbReference type="SAM" id="MobiDB-lite"/>
    </source>
</evidence>